<feature type="region of interest" description="Disordered" evidence="1">
    <location>
        <begin position="309"/>
        <end position="342"/>
    </location>
</feature>
<feature type="compositionally biased region" description="Basic and acidic residues" evidence="1">
    <location>
        <begin position="313"/>
        <end position="342"/>
    </location>
</feature>
<organism evidence="2 3">
    <name type="scientific">Solirubrobacter pauli</name>
    <dbReference type="NCBI Taxonomy" id="166793"/>
    <lineage>
        <taxon>Bacteria</taxon>
        <taxon>Bacillati</taxon>
        <taxon>Actinomycetota</taxon>
        <taxon>Thermoleophilia</taxon>
        <taxon>Solirubrobacterales</taxon>
        <taxon>Solirubrobacteraceae</taxon>
        <taxon>Solirubrobacter</taxon>
    </lineage>
</organism>
<dbReference type="SUPFAM" id="SSF82171">
    <property type="entry name" value="DPP6 N-terminal domain-like"/>
    <property type="match status" value="1"/>
</dbReference>
<name>A0A660KWM6_9ACTN</name>
<dbReference type="RefSeq" id="WP_121253584.1">
    <property type="nucleotide sequence ID" value="NZ_RBIL01000002.1"/>
</dbReference>
<dbReference type="InterPro" id="IPR015943">
    <property type="entry name" value="WD40/YVTN_repeat-like_dom_sf"/>
</dbReference>
<evidence type="ECO:0008006" key="4">
    <source>
        <dbReference type="Google" id="ProtNLM"/>
    </source>
</evidence>
<dbReference type="EMBL" id="RBIL01000002">
    <property type="protein sequence ID" value="RKQ86117.1"/>
    <property type="molecule type" value="Genomic_DNA"/>
</dbReference>
<dbReference type="Proteomes" id="UP000278962">
    <property type="component" value="Unassembled WGS sequence"/>
</dbReference>
<gene>
    <name evidence="2" type="ORF">C8N24_4126</name>
</gene>
<evidence type="ECO:0000256" key="1">
    <source>
        <dbReference type="SAM" id="MobiDB-lite"/>
    </source>
</evidence>
<evidence type="ECO:0000313" key="2">
    <source>
        <dbReference type="EMBL" id="RKQ86117.1"/>
    </source>
</evidence>
<protein>
    <recommendedName>
        <fullName evidence="4">WD40 repeat protein</fullName>
    </recommendedName>
</protein>
<reference evidence="2 3" key="1">
    <citation type="submission" date="2018-10" db="EMBL/GenBank/DDBJ databases">
        <title>Genomic Encyclopedia of Archaeal and Bacterial Type Strains, Phase II (KMG-II): from individual species to whole genera.</title>
        <authorList>
            <person name="Goeker M."/>
        </authorList>
    </citation>
    <scope>NUCLEOTIDE SEQUENCE [LARGE SCALE GENOMIC DNA]</scope>
    <source>
        <strain evidence="2 3">DSM 14954</strain>
    </source>
</reference>
<keyword evidence="3" id="KW-1185">Reference proteome</keyword>
<comment type="caution">
    <text evidence="2">The sequence shown here is derived from an EMBL/GenBank/DDBJ whole genome shotgun (WGS) entry which is preliminary data.</text>
</comment>
<dbReference type="AlphaFoldDB" id="A0A660KWM6"/>
<accession>A0A660KWM6</accession>
<sequence length="342" mass="36781">MLELVLSALLSLAPGWTVREAPARAPLPCPASSTRAGWPSRVLALGDGTFVKLWASRPHRVTVDARGHILQREDLGADGPADERALACGRDGRTLAVWTEDHDDDYRVRVEGQTVDTVRQAYAGPGLAVAFAPDGSALVAYSVPKAVMAVRVSRSGTLGTPFRLGPASEVTELAADSSSGGRFVIAWTTIDAGEERNERRRIYAVSGRGARFSKARLVDRAKHLNIAESTPSEIRLAVAPNGRAVLMWATTASGDLDDRTTVRLAEAGRDGRFGRPRQLTRDGTPGDVAIRSDGRTLAVWTQSDGLYAAPGERITDRPTEPRASFRDGKPHVEWRGESATRG</sequence>
<dbReference type="Gene3D" id="2.130.10.10">
    <property type="entry name" value="YVTN repeat-like/Quinoprotein amine dehydrogenase"/>
    <property type="match status" value="1"/>
</dbReference>
<proteinExistence type="predicted"/>
<dbReference type="OrthoDB" id="134501at2"/>
<evidence type="ECO:0000313" key="3">
    <source>
        <dbReference type="Proteomes" id="UP000278962"/>
    </source>
</evidence>